<feature type="compositionally biased region" description="Polar residues" evidence="1">
    <location>
        <begin position="426"/>
        <end position="443"/>
    </location>
</feature>
<name>A0A9P8AFY6_9AGAR</name>
<organism evidence="2 3">
    <name type="scientific">Marasmius oreades</name>
    <name type="common">fairy-ring Marasmius</name>
    <dbReference type="NCBI Taxonomy" id="181124"/>
    <lineage>
        <taxon>Eukaryota</taxon>
        <taxon>Fungi</taxon>
        <taxon>Dikarya</taxon>
        <taxon>Basidiomycota</taxon>
        <taxon>Agaricomycotina</taxon>
        <taxon>Agaricomycetes</taxon>
        <taxon>Agaricomycetidae</taxon>
        <taxon>Agaricales</taxon>
        <taxon>Marasmiineae</taxon>
        <taxon>Marasmiaceae</taxon>
        <taxon>Marasmius</taxon>
    </lineage>
</organism>
<dbReference type="OrthoDB" id="3026661at2759"/>
<comment type="caution">
    <text evidence="2">The sequence shown here is derived from an EMBL/GenBank/DDBJ whole genome shotgun (WGS) entry which is preliminary data.</text>
</comment>
<protein>
    <recommendedName>
        <fullName evidence="4">RRM domain-containing protein</fullName>
    </recommendedName>
</protein>
<evidence type="ECO:0008006" key="4">
    <source>
        <dbReference type="Google" id="ProtNLM"/>
    </source>
</evidence>
<dbReference type="AlphaFoldDB" id="A0A9P8AFY6"/>
<dbReference type="GeneID" id="66070762"/>
<feature type="region of interest" description="Disordered" evidence="1">
    <location>
        <begin position="423"/>
        <end position="443"/>
    </location>
</feature>
<proteinExistence type="predicted"/>
<evidence type="ECO:0000256" key="1">
    <source>
        <dbReference type="SAM" id="MobiDB-lite"/>
    </source>
</evidence>
<dbReference type="EMBL" id="CM032181">
    <property type="protein sequence ID" value="KAG7099885.1"/>
    <property type="molecule type" value="Genomic_DNA"/>
</dbReference>
<accession>A0A9P8AFY6</accession>
<evidence type="ECO:0000313" key="3">
    <source>
        <dbReference type="Proteomes" id="UP001049176"/>
    </source>
</evidence>
<dbReference type="RefSeq" id="XP_043016355.1">
    <property type="nucleotide sequence ID" value="XM_043147641.1"/>
</dbReference>
<keyword evidence="3" id="KW-1185">Reference proteome</keyword>
<gene>
    <name evidence="2" type="ORF">E1B28_001686</name>
</gene>
<evidence type="ECO:0000313" key="2">
    <source>
        <dbReference type="EMBL" id="KAG7099885.1"/>
    </source>
</evidence>
<sequence length="443" mass="49959">MRWMNHRVARQCFLFDKRFNSTLSTTPQTPPTSRTVVIEDLPRGFRPTSTLLRRIKEGTVEELDYDPHNQRVYLSFLHPQPALSVYERFKAGSLSLRSGRVDGQPAPVRMGKPKPLPVKLVAGISDQNANRVLVIGFQASNVDIEAIKEKIFTDARKFGKYGALDVQSRGRSVLFRVYFYSIESAMTAKQHWSEDRAFAKAGISFASYDPCDFILFSHHKKRDGLYDRVLVRNLPVDMGITGAIFLLQPELGRFRNIFKVGEGSYAITFYSHEAASRYLDAAASNYIREPGMEKIEAMAHGNTDAKSKRVSDAAQLGATRTVVLTDIDDYQRFSQDRVREDFKAFGEPYHTAWKPESRAMHITFSDMVHASRAIHRIESRIRSDKAFSDYVEAGLSITFGPEPDAPPSPALVEIKPLRLKKGKITTDISTSRRSPVQKSTAVS</sequence>
<reference evidence="2" key="1">
    <citation type="journal article" date="2021" name="Genome Biol. Evol.">
        <title>The assembled and annotated genome of the fairy-ring fungus Marasmius oreades.</title>
        <authorList>
            <person name="Hiltunen M."/>
            <person name="Ament-Velasquez S.L."/>
            <person name="Johannesson H."/>
        </authorList>
    </citation>
    <scope>NUCLEOTIDE SEQUENCE</scope>
    <source>
        <strain evidence="2">03SP1</strain>
    </source>
</reference>
<dbReference type="KEGG" id="more:E1B28_001686"/>
<dbReference type="Proteomes" id="UP001049176">
    <property type="component" value="Chromosome 1"/>
</dbReference>